<dbReference type="GO" id="GO:0030544">
    <property type="term" value="F:Hsp70 protein binding"/>
    <property type="evidence" value="ECO:0007669"/>
    <property type="project" value="TreeGrafter"/>
</dbReference>
<keyword evidence="2" id="KW-1185">Reference proteome</keyword>
<dbReference type="EMBL" id="JBGBPQ010000006">
    <property type="protein sequence ID" value="KAL1522362.1"/>
    <property type="molecule type" value="Genomic_DNA"/>
</dbReference>
<dbReference type="Pfam" id="PF10274">
    <property type="entry name" value="ParcG"/>
    <property type="match status" value="1"/>
</dbReference>
<sequence length="370" mass="40575">MPPVSVLDPAAKDRVRAAAGLKAEGEIYRRLYGLPPTSEDSERRTLLGQRVRLTGLTARRQLNGKHGEAKSIDKGHILVILEGSGEGVRLRHANLQLAPPAPVNTSYNVGTGQYMLPAYSNNGLPRRCRMGSGALSYSTRRSVAQDGRDVAAPQAGAILPRPNLPTAFREARKEGLLPVRLGPTRDAPLRWINPKTESEVDVQEVDAARWLPFFLEGLRETEHLENAFVALQGAMELTHAAAQNQSLLSIIPATVTPLRRALEVRQSSVICAALKAWQYLLKADPGSGVAFRPHFKQLLPPLAMLTLLQSQPSIGDEFEYSQQRRINVSDLVVETLDLLECNGGHGASALIKSYVPSFQRADEILHRGFR</sequence>
<dbReference type="PANTHER" id="PTHR21207:SF2">
    <property type="entry name" value="PARKIN COREGULATED GENE PROTEIN"/>
    <property type="match status" value="1"/>
</dbReference>
<evidence type="ECO:0000313" key="1">
    <source>
        <dbReference type="EMBL" id="KAL1522362.1"/>
    </source>
</evidence>
<reference evidence="1 2" key="1">
    <citation type="journal article" date="2024" name="Science">
        <title>Giant polyketide synthase enzymes in the biosynthesis of giant marine polyether toxins.</title>
        <authorList>
            <person name="Fallon T.R."/>
            <person name="Shende V.V."/>
            <person name="Wierzbicki I.H."/>
            <person name="Pendleton A.L."/>
            <person name="Watervoot N.F."/>
            <person name="Auber R.P."/>
            <person name="Gonzalez D.J."/>
            <person name="Wisecaver J.H."/>
            <person name="Moore B.S."/>
        </authorList>
    </citation>
    <scope>NUCLEOTIDE SEQUENCE [LARGE SCALE GENOMIC DNA]</scope>
    <source>
        <strain evidence="1 2">12B1</strain>
    </source>
</reference>
<name>A0AB34JMY6_PRYPA</name>
<dbReference type="PANTHER" id="PTHR21207">
    <property type="entry name" value="PARKIN COREGULATED GENE PROTEIN PARK2 COREGULATED"/>
    <property type="match status" value="1"/>
</dbReference>
<evidence type="ECO:0000313" key="2">
    <source>
        <dbReference type="Proteomes" id="UP001515480"/>
    </source>
</evidence>
<dbReference type="AlphaFoldDB" id="A0AB34JMY6"/>
<proteinExistence type="predicted"/>
<dbReference type="GO" id="GO:0051879">
    <property type="term" value="F:Hsp90 protein binding"/>
    <property type="evidence" value="ECO:0007669"/>
    <property type="project" value="TreeGrafter"/>
</dbReference>
<gene>
    <name evidence="1" type="ORF">AB1Y20_017354</name>
</gene>
<dbReference type="Proteomes" id="UP001515480">
    <property type="component" value="Unassembled WGS sequence"/>
</dbReference>
<organism evidence="1 2">
    <name type="scientific">Prymnesium parvum</name>
    <name type="common">Toxic golden alga</name>
    <dbReference type="NCBI Taxonomy" id="97485"/>
    <lineage>
        <taxon>Eukaryota</taxon>
        <taxon>Haptista</taxon>
        <taxon>Haptophyta</taxon>
        <taxon>Prymnesiophyceae</taxon>
        <taxon>Prymnesiales</taxon>
        <taxon>Prymnesiaceae</taxon>
        <taxon>Prymnesium</taxon>
    </lineage>
</organism>
<accession>A0AB34JMY6</accession>
<protein>
    <submittedName>
        <fullName evidence="1">Uncharacterized protein</fullName>
    </submittedName>
</protein>
<comment type="caution">
    <text evidence="1">The sequence shown here is derived from an EMBL/GenBank/DDBJ whole genome shotgun (WGS) entry which is preliminary data.</text>
</comment>
<dbReference type="InterPro" id="IPR019399">
    <property type="entry name" value="Parkin_co-regulated_protein"/>
</dbReference>